<dbReference type="Pfam" id="PF01738">
    <property type="entry name" value="DLH"/>
    <property type="match status" value="1"/>
</dbReference>
<dbReference type="InterPro" id="IPR002925">
    <property type="entry name" value="Dienelactn_hydro"/>
</dbReference>
<evidence type="ECO:0000313" key="5">
    <source>
        <dbReference type="Proteomes" id="UP000318681"/>
    </source>
</evidence>
<sequence>MPAILLLSAAGITAAHAQTTPNASQIPTFSRIVAPIDAAAIPLYPGKAPGSESRKEPEVWDRMNGDRVVRNVTDPTITPVLPAPGKATGTAVVVVAGGGFQFLSLDVEGWPIARWLADHGIAAFVLKYRPNETPGDEAAFSKKMIASFMAAMAGPDKSLPLNEPLATADALQAIKLVRAGAAKWKIDPARVGLMGFSAGAVATREAATVPDVAARPAFIGYIYGPMAATKVPADAPPMFAAIAMDDSLFGKQGFAIVESWRTAGRPVELHAYEKGDHAFGLGRPGTTTTMMMPEFLAWMDSRSLLKPAK</sequence>
<evidence type="ECO:0000259" key="3">
    <source>
        <dbReference type="Pfam" id="PF01738"/>
    </source>
</evidence>
<feature type="chain" id="PRO_5022029939" evidence="2">
    <location>
        <begin position="18"/>
        <end position="309"/>
    </location>
</feature>
<dbReference type="InterPro" id="IPR029058">
    <property type="entry name" value="AB_hydrolase_fold"/>
</dbReference>
<dbReference type="EMBL" id="VNIM01000037">
    <property type="protein sequence ID" value="TVV74179.1"/>
    <property type="molecule type" value="Genomic_DNA"/>
</dbReference>
<gene>
    <name evidence="4" type="ORF">FOY91_10580</name>
</gene>
<accession>A0A558R475</accession>
<dbReference type="InterPro" id="IPR050300">
    <property type="entry name" value="GDXG_lipolytic_enzyme"/>
</dbReference>
<name>A0A558R475_9SPHN</name>
<keyword evidence="5" id="KW-1185">Reference proteome</keyword>
<feature type="domain" description="Dienelactone hydrolase" evidence="3">
    <location>
        <begin position="175"/>
        <end position="280"/>
    </location>
</feature>
<dbReference type="PANTHER" id="PTHR48081">
    <property type="entry name" value="AB HYDROLASE SUPERFAMILY PROTEIN C4A8.06C"/>
    <property type="match status" value="1"/>
</dbReference>
<keyword evidence="1 4" id="KW-0378">Hydrolase</keyword>
<dbReference type="Gene3D" id="3.40.50.1820">
    <property type="entry name" value="alpha/beta hydrolase"/>
    <property type="match status" value="1"/>
</dbReference>
<dbReference type="PANTHER" id="PTHR48081:SF6">
    <property type="entry name" value="PEPTIDASE S9 PROLYL OLIGOPEPTIDASE CATALYTIC DOMAIN-CONTAINING PROTEIN"/>
    <property type="match status" value="1"/>
</dbReference>
<keyword evidence="2" id="KW-0732">Signal</keyword>
<protein>
    <submittedName>
        <fullName evidence="4">Alpha/beta hydrolase</fullName>
    </submittedName>
</protein>
<dbReference type="SUPFAM" id="SSF53474">
    <property type="entry name" value="alpha/beta-Hydrolases"/>
    <property type="match status" value="1"/>
</dbReference>
<dbReference type="GO" id="GO:0016787">
    <property type="term" value="F:hydrolase activity"/>
    <property type="evidence" value="ECO:0007669"/>
    <property type="project" value="UniProtKB-KW"/>
</dbReference>
<feature type="signal peptide" evidence="2">
    <location>
        <begin position="1"/>
        <end position="17"/>
    </location>
</feature>
<dbReference type="OrthoDB" id="9771666at2"/>
<comment type="caution">
    <text evidence="4">The sequence shown here is derived from an EMBL/GenBank/DDBJ whole genome shotgun (WGS) entry which is preliminary data.</text>
</comment>
<reference evidence="4 5" key="1">
    <citation type="submission" date="2019-07" db="EMBL/GenBank/DDBJ databases">
        <title>Sphingomonas solaris sp. nov., isolated from a solar panel from Boston, Massachusetts.</title>
        <authorList>
            <person name="Tanner K."/>
            <person name="Pascual J."/>
            <person name="Mancuso C."/>
            <person name="Pereto J."/>
            <person name="Khalil A."/>
            <person name="Vilanova C."/>
        </authorList>
    </citation>
    <scope>NUCLEOTIDE SEQUENCE [LARGE SCALE GENOMIC DNA]</scope>
    <source>
        <strain evidence="4 5">R4DWN</strain>
    </source>
</reference>
<proteinExistence type="predicted"/>
<evidence type="ECO:0000256" key="1">
    <source>
        <dbReference type="ARBA" id="ARBA00022801"/>
    </source>
</evidence>
<evidence type="ECO:0000313" key="4">
    <source>
        <dbReference type="EMBL" id="TVV74179.1"/>
    </source>
</evidence>
<dbReference type="AlphaFoldDB" id="A0A558R475"/>
<organism evidence="4 5">
    <name type="scientific">Alterirhizorhabdus solaris</name>
    <dbReference type="NCBI Taxonomy" id="2529389"/>
    <lineage>
        <taxon>Bacteria</taxon>
        <taxon>Pseudomonadati</taxon>
        <taxon>Pseudomonadota</taxon>
        <taxon>Alphaproteobacteria</taxon>
        <taxon>Sphingomonadales</taxon>
        <taxon>Rhizorhabdaceae</taxon>
        <taxon>Alterirhizorhabdus</taxon>
    </lineage>
</organism>
<evidence type="ECO:0000256" key="2">
    <source>
        <dbReference type="SAM" id="SignalP"/>
    </source>
</evidence>
<dbReference type="Proteomes" id="UP000318681">
    <property type="component" value="Unassembled WGS sequence"/>
</dbReference>